<dbReference type="GO" id="GO:0004161">
    <property type="term" value="F:dimethylallyltranstransferase activity"/>
    <property type="evidence" value="ECO:0007669"/>
    <property type="project" value="TreeGrafter"/>
</dbReference>
<dbReference type="STRING" id="158441.A0A226F341"/>
<dbReference type="GO" id="GO:0046872">
    <property type="term" value="F:metal ion binding"/>
    <property type="evidence" value="ECO:0007669"/>
    <property type="project" value="UniProtKB-KW"/>
</dbReference>
<name>A0A226F341_FOLCA</name>
<evidence type="ECO:0000256" key="4">
    <source>
        <dbReference type="ARBA" id="ARBA00022842"/>
    </source>
</evidence>
<dbReference type="PANTHER" id="PTHR11525:SF0">
    <property type="entry name" value="FARNESYL PYROPHOSPHATE SYNTHASE"/>
    <property type="match status" value="1"/>
</dbReference>
<evidence type="ECO:0000313" key="8">
    <source>
        <dbReference type="EMBL" id="OXA63591.1"/>
    </source>
</evidence>
<comment type="similarity">
    <text evidence="7">Belongs to the FPP/GGPP synthase family.</text>
</comment>
<dbReference type="GO" id="GO:0045337">
    <property type="term" value="P:farnesyl diphosphate biosynthetic process"/>
    <property type="evidence" value="ECO:0007669"/>
    <property type="project" value="TreeGrafter"/>
</dbReference>
<dbReference type="AlphaFoldDB" id="A0A226F341"/>
<comment type="cofactor">
    <cofactor evidence="1">
        <name>Mg(2+)</name>
        <dbReference type="ChEBI" id="CHEBI:18420"/>
    </cofactor>
</comment>
<dbReference type="Pfam" id="PF00348">
    <property type="entry name" value="polyprenyl_synt"/>
    <property type="match status" value="1"/>
</dbReference>
<organism evidence="8 9">
    <name type="scientific">Folsomia candida</name>
    <name type="common">Springtail</name>
    <dbReference type="NCBI Taxonomy" id="158441"/>
    <lineage>
        <taxon>Eukaryota</taxon>
        <taxon>Metazoa</taxon>
        <taxon>Ecdysozoa</taxon>
        <taxon>Arthropoda</taxon>
        <taxon>Hexapoda</taxon>
        <taxon>Collembola</taxon>
        <taxon>Entomobryomorpha</taxon>
        <taxon>Isotomoidea</taxon>
        <taxon>Isotomidae</taxon>
        <taxon>Proisotominae</taxon>
        <taxon>Folsomia</taxon>
    </lineage>
</organism>
<dbReference type="GO" id="GO:0042811">
    <property type="term" value="P:pheromone biosynthetic process"/>
    <property type="evidence" value="ECO:0007669"/>
    <property type="project" value="UniProtKB-ARBA"/>
</dbReference>
<gene>
    <name evidence="8" type="ORF">Fcan01_01516</name>
</gene>
<sequence>MATRRKSMSIAEEDAFLHTFDELMEEIAEFSTYKDMEETIEWLRRAVNYNVPGGKQIRGRGVVAAYRALVDEPDTEALKECYILGWCIEIFHACFLISSDIIDNSETRRGRACWYLVDKIGDLAINDAFLLSSVMDIFLDRYFISKPYYSDLIKLFHDVHLKTSFGQCMDIQCSKKQSLGEFTMDQYRKIVKYKTCYLSFFLPVASAMILAGKTEKDDWKSMEAVVIELGLLFQIQDDFLDCFGNAKVTGKIGTDITENKCSWLIVKAFEQANENQKSILKENYGRGKESSPANEKRCREIYESLSLPNEYNKLEEACYKSICDKISKLSPKIPSIIFSETADVIYHRNK</sequence>
<keyword evidence="3" id="KW-0479">Metal-binding</keyword>
<accession>A0A226F341</accession>
<proteinExistence type="inferred from homology"/>
<dbReference type="InterPro" id="IPR033749">
    <property type="entry name" value="Polyprenyl_synt_CS"/>
</dbReference>
<dbReference type="InterPro" id="IPR039702">
    <property type="entry name" value="FPS1-like"/>
</dbReference>
<evidence type="ECO:0000256" key="7">
    <source>
        <dbReference type="RuleBase" id="RU004466"/>
    </source>
</evidence>
<evidence type="ECO:0000256" key="2">
    <source>
        <dbReference type="ARBA" id="ARBA00022679"/>
    </source>
</evidence>
<dbReference type="InterPro" id="IPR000092">
    <property type="entry name" value="Polyprenyl_synt"/>
</dbReference>
<dbReference type="Proteomes" id="UP000198287">
    <property type="component" value="Unassembled WGS sequence"/>
</dbReference>
<evidence type="ECO:0000256" key="1">
    <source>
        <dbReference type="ARBA" id="ARBA00001946"/>
    </source>
</evidence>
<dbReference type="OMA" id="RMGHPET"/>
<dbReference type="PANTHER" id="PTHR11525">
    <property type="entry name" value="FARNESYL-PYROPHOSPHATE SYNTHETASE"/>
    <property type="match status" value="1"/>
</dbReference>
<dbReference type="GO" id="GO:0004337">
    <property type="term" value="F:(2E,6E)-farnesyl diphosphate synthase activity"/>
    <property type="evidence" value="ECO:0007669"/>
    <property type="project" value="TreeGrafter"/>
</dbReference>
<evidence type="ECO:0000256" key="5">
    <source>
        <dbReference type="ARBA" id="ARBA00033740"/>
    </source>
</evidence>
<keyword evidence="9" id="KW-1185">Reference proteome</keyword>
<dbReference type="InterPro" id="IPR008949">
    <property type="entry name" value="Isoprenoid_synthase_dom_sf"/>
</dbReference>
<dbReference type="SUPFAM" id="SSF48576">
    <property type="entry name" value="Terpenoid synthases"/>
    <property type="match status" value="1"/>
</dbReference>
<protein>
    <recommendedName>
        <fullName evidence="6">Farnesyl pyrophosphate synthase</fullName>
    </recommendedName>
</protein>
<evidence type="ECO:0000256" key="3">
    <source>
        <dbReference type="ARBA" id="ARBA00022723"/>
    </source>
</evidence>
<comment type="pathway">
    <text evidence="5">Pheromone biosynthesis.</text>
</comment>
<dbReference type="GO" id="GO:0005737">
    <property type="term" value="C:cytoplasm"/>
    <property type="evidence" value="ECO:0007669"/>
    <property type="project" value="TreeGrafter"/>
</dbReference>
<evidence type="ECO:0000313" key="9">
    <source>
        <dbReference type="Proteomes" id="UP000198287"/>
    </source>
</evidence>
<keyword evidence="2 7" id="KW-0808">Transferase</keyword>
<reference evidence="8 9" key="1">
    <citation type="submission" date="2015-12" db="EMBL/GenBank/DDBJ databases">
        <title>The genome of Folsomia candida.</title>
        <authorList>
            <person name="Faddeeva A."/>
            <person name="Derks M.F."/>
            <person name="Anvar Y."/>
            <person name="Smit S."/>
            <person name="Van Straalen N."/>
            <person name="Roelofs D."/>
        </authorList>
    </citation>
    <scope>NUCLEOTIDE SEQUENCE [LARGE SCALE GENOMIC DNA]</scope>
    <source>
        <strain evidence="8 9">VU population</strain>
        <tissue evidence="8">Whole body</tissue>
    </source>
</reference>
<keyword evidence="4" id="KW-0460">Magnesium</keyword>
<dbReference type="Gene3D" id="1.10.600.10">
    <property type="entry name" value="Farnesyl Diphosphate Synthase"/>
    <property type="match status" value="1"/>
</dbReference>
<dbReference type="OrthoDB" id="10257492at2759"/>
<evidence type="ECO:0000256" key="6">
    <source>
        <dbReference type="ARBA" id="ARBA00034546"/>
    </source>
</evidence>
<dbReference type="CDD" id="cd00685">
    <property type="entry name" value="Trans_IPPS_HT"/>
    <property type="match status" value="1"/>
</dbReference>
<dbReference type="EMBL" id="LNIX01000001">
    <property type="protein sequence ID" value="OXA63591.1"/>
    <property type="molecule type" value="Genomic_DNA"/>
</dbReference>
<comment type="caution">
    <text evidence="8">The sequence shown here is derived from an EMBL/GenBank/DDBJ whole genome shotgun (WGS) entry which is preliminary data.</text>
</comment>
<dbReference type="PROSITE" id="PS00444">
    <property type="entry name" value="POLYPRENYL_SYNTHASE_2"/>
    <property type="match status" value="1"/>
</dbReference>